<dbReference type="PATRIC" id="fig|1245469.3.peg.5811"/>
<dbReference type="STRING" id="1245469.S58_56790"/>
<proteinExistence type="inferred from homology"/>
<dbReference type="RefSeq" id="WP_015668742.1">
    <property type="nucleotide sequence ID" value="NC_020453.1"/>
</dbReference>
<dbReference type="EMBL" id="AP012603">
    <property type="protein sequence ID" value="BAM91656.1"/>
    <property type="molecule type" value="Genomic_DNA"/>
</dbReference>
<dbReference type="Gene3D" id="1.20.5.300">
    <property type="match status" value="1"/>
</dbReference>
<dbReference type="AlphaFoldDB" id="M4ZDU4"/>
<dbReference type="eggNOG" id="COG2900">
    <property type="taxonomic scope" value="Bacteria"/>
</dbReference>
<sequence>MSSSEQSNQELSERIDTLEMRLAFQDDTIETLNQTITAQWREIDALKRQMALLVERLEDAQGNAEGARNEPPPHY</sequence>
<comment type="similarity">
    <text evidence="1">Belongs to the SlyX family.</text>
</comment>
<dbReference type="Pfam" id="PF04102">
    <property type="entry name" value="SlyX"/>
    <property type="match status" value="1"/>
</dbReference>
<reference evidence="3 4" key="1">
    <citation type="journal article" date="2013" name="Appl. Environ. Microbiol.">
        <title>Genome analysis suggests that the soil oligotrophic bacterium Agromonas oligotrophica (Bradyrhizobium oligotrophicum) is a nitrogen-fixing symbiont of Aeschynomene indica.</title>
        <authorList>
            <person name="Okubo T."/>
            <person name="Fukushima S."/>
            <person name="Itakura M."/>
            <person name="Oshima K."/>
            <person name="Longtonglang A."/>
            <person name="Teaumroong N."/>
            <person name="Mitsui H."/>
            <person name="Hattori M."/>
            <person name="Hattori R."/>
            <person name="Hattori T."/>
            <person name="Minamisawa K."/>
        </authorList>
    </citation>
    <scope>NUCLEOTIDE SEQUENCE [LARGE SCALE GENOMIC DNA]</scope>
    <source>
        <strain evidence="3 4">S58</strain>
    </source>
</reference>
<evidence type="ECO:0000256" key="1">
    <source>
        <dbReference type="HAMAP-Rule" id="MF_00715"/>
    </source>
</evidence>
<dbReference type="PANTHER" id="PTHR36508">
    <property type="entry name" value="PROTEIN SLYX"/>
    <property type="match status" value="1"/>
</dbReference>
<keyword evidence="2" id="KW-0175">Coiled coil</keyword>
<dbReference type="Proteomes" id="UP000011841">
    <property type="component" value="Chromosome"/>
</dbReference>
<organism evidence="3 4">
    <name type="scientific">Bradyrhizobium oligotrophicum S58</name>
    <dbReference type="NCBI Taxonomy" id="1245469"/>
    <lineage>
        <taxon>Bacteria</taxon>
        <taxon>Pseudomonadati</taxon>
        <taxon>Pseudomonadota</taxon>
        <taxon>Alphaproteobacteria</taxon>
        <taxon>Hyphomicrobiales</taxon>
        <taxon>Nitrobacteraceae</taxon>
        <taxon>Bradyrhizobium</taxon>
    </lineage>
</organism>
<name>M4ZDU4_9BRAD</name>
<protein>
    <recommendedName>
        <fullName evidence="1">Protein SlyX homolog</fullName>
    </recommendedName>
</protein>
<evidence type="ECO:0000313" key="4">
    <source>
        <dbReference type="Proteomes" id="UP000011841"/>
    </source>
</evidence>
<dbReference type="OrthoDB" id="5422806at2"/>
<accession>M4ZDU4</accession>
<gene>
    <name evidence="1" type="primary">slyX</name>
    <name evidence="3" type="ORF">S58_56790</name>
</gene>
<evidence type="ECO:0000256" key="2">
    <source>
        <dbReference type="SAM" id="Coils"/>
    </source>
</evidence>
<dbReference type="KEGG" id="aol:S58_56790"/>
<dbReference type="HAMAP" id="MF_00715">
    <property type="entry name" value="SlyX"/>
    <property type="match status" value="1"/>
</dbReference>
<feature type="coiled-coil region" evidence="2">
    <location>
        <begin position="1"/>
        <end position="70"/>
    </location>
</feature>
<dbReference type="PANTHER" id="PTHR36508:SF1">
    <property type="entry name" value="PROTEIN SLYX"/>
    <property type="match status" value="1"/>
</dbReference>
<dbReference type="InterPro" id="IPR007236">
    <property type="entry name" value="SlyX"/>
</dbReference>
<evidence type="ECO:0000313" key="3">
    <source>
        <dbReference type="EMBL" id="BAM91656.1"/>
    </source>
</evidence>
<dbReference type="GeneID" id="301819414"/>
<dbReference type="HOGENOM" id="CLU_180796_5_3_5"/>
<keyword evidence="4" id="KW-1185">Reference proteome</keyword>